<name>A0AAE1GK43_PETCI</name>
<accession>A0AAE1GK43</accession>
<dbReference type="AlphaFoldDB" id="A0AAE1GK43"/>
<protein>
    <submittedName>
        <fullName evidence="2">Uncharacterized protein</fullName>
    </submittedName>
</protein>
<dbReference type="Proteomes" id="UP001286313">
    <property type="component" value="Unassembled WGS sequence"/>
</dbReference>
<comment type="caution">
    <text evidence="2">The sequence shown here is derived from an EMBL/GenBank/DDBJ whole genome shotgun (WGS) entry which is preliminary data.</text>
</comment>
<keyword evidence="3" id="KW-1185">Reference proteome</keyword>
<evidence type="ECO:0000313" key="2">
    <source>
        <dbReference type="EMBL" id="KAK3893119.1"/>
    </source>
</evidence>
<gene>
    <name evidence="2" type="ORF">Pcinc_003046</name>
    <name evidence="1" type="ORF">Pcinc_025237</name>
</gene>
<reference evidence="2" key="1">
    <citation type="submission" date="2023-10" db="EMBL/GenBank/DDBJ databases">
        <title>Genome assemblies of two species of porcelain crab, Petrolisthes cinctipes and Petrolisthes manimaculis (Anomura: Porcellanidae).</title>
        <authorList>
            <person name="Angst P."/>
        </authorList>
    </citation>
    <scope>NUCLEOTIDE SEQUENCE</scope>
    <source>
        <strain evidence="2">PB745_01</strain>
        <tissue evidence="2">Gill</tissue>
    </source>
</reference>
<evidence type="ECO:0000313" key="3">
    <source>
        <dbReference type="Proteomes" id="UP001286313"/>
    </source>
</evidence>
<sequence>MMTLSDSCRDTLCLVPSRLWYGEEAPHSCLVAPVEVGMGEENKESTGTWKHTIKELTVPKDETTGKFAKCKMYQVNFTQVVGGNLSGPDPTWPNTTCINGWTYDFSLYYSTITSQVITVECRLSCR</sequence>
<proteinExistence type="predicted"/>
<dbReference type="EMBL" id="JAWQEG010002834">
    <property type="protein sequence ID" value="KAK3869450.1"/>
    <property type="molecule type" value="Genomic_DNA"/>
</dbReference>
<organism evidence="2 3">
    <name type="scientific">Petrolisthes cinctipes</name>
    <name type="common">Flat porcelain crab</name>
    <dbReference type="NCBI Taxonomy" id="88211"/>
    <lineage>
        <taxon>Eukaryota</taxon>
        <taxon>Metazoa</taxon>
        <taxon>Ecdysozoa</taxon>
        <taxon>Arthropoda</taxon>
        <taxon>Crustacea</taxon>
        <taxon>Multicrustacea</taxon>
        <taxon>Malacostraca</taxon>
        <taxon>Eumalacostraca</taxon>
        <taxon>Eucarida</taxon>
        <taxon>Decapoda</taxon>
        <taxon>Pleocyemata</taxon>
        <taxon>Anomura</taxon>
        <taxon>Galatheoidea</taxon>
        <taxon>Porcellanidae</taxon>
        <taxon>Petrolisthes</taxon>
    </lineage>
</organism>
<evidence type="ECO:0000313" key="1">
    <source>
        <dbReference type="EMBL" id="KAK3869450.1"/>
    </source>
</evidence>
<dbReference type="EMBL" id="JAWQEG010000227">
    <property type="protein sequence ID" value="KAK3893119.1"/>
    <property type="molecule type" value="Genomic_DNA"/>
</dbReference>